<dbReference type="AlphaFoldDB" id="A0A8J6MCH3"/>
<dbReference type="InterPro" id="IPR013078">
    <property type="entry name" value="His_Pase_superF_clade-1"/>
</dbReference>
<dbReference type="GO" id="GO:0005737">
    <property type="term" value="C:cytoplasm"/>
    <property type="evidence" value="ECO:0007669"/>
    <property type="project" value="TreeGrafter"/>
</dbReference>
<dbReference type="PANTHER" id="PTHR48100">
    <property type="entry name" value="BROAD-SPECIFICITY PHOSPHATASE YOR283W-RELATED"/>
    <property type="match status" value="1"/>
</dbReference>
<dbReference type="Gene3D" id="3.40.630.30">
    <property type="match status" value="1"/>
</dbReference>
<feature type="binding site" evidence="1">
    <location>
        <begin position="8"/>
        <end position="15"/>
    </location>
    <ligand>
        <name>substrate</name>
    </ligand>
</feature>
<dbReference type="PROSITE" id="PS51186">
    <property type="entry name" value="GNAT"/>
    <property type="match status" value="1"/>
</dbReference>
<comment type="caution">
    <text evidence="3">The sequence shown here is derived from an EMBL/GenBank/DDBJ whole genome shotgun (WGS) entry which is preliminary data.</text>
</comment>
<dbReference type="CDD" id="cd07067">
    <property type="entry name" value="HP_PGM_like"/>
    <property type="match status" value="1"/>
</dbReference>
<organism evidence="3 4">
    <name type="scientific">Flintibacter hominis</name>
    <dbReference type="NCBI Taxonomy" id="2763048"/>
    <lineage>
        <taxon>Bacteria</taxon>
        <taxon>Bacillati</taxon>
        <taxon>Bacillota</taxon>
        <taxon>Clostridia</taxon>
        <taxon>Eubacteriales</taxon>
        <taxon>Flintibacter</taxon>
    </lineage>
</organism>
<keyword evidence="4" id="KW-1185">Reference proteome</keyword>
<accession>A0A8J6MCH3</accession>
<dbReference type="PANTHER" id="PTHR48100:SF1">
    <property type="entry name" value="HISTIDINE PHOSPHATASE FAMILY PROTEIN-RELATED"/>
    <property type="match status" value="1"/>
</dbReference>
<evidence type="ECO:0000256" key="1">
    <source>
        <dbReference type="PIRSR" id="PIRSR613078-2"/>
    </source>
</evidence>
<evidence type="ECO:0000259" key="2">
    <source>
        <dbReference type="PROSITE" id="PS51186"/>
    </source>
</evidence>
<feature type="binding site" evidence="1">
    <location>
        <position position="58"/>
    </location>
    <ligand>
        <name>substrate</name>
    </ligand>
</feature>
<sequence>MTTIYLIRHAEAEGNLHRRIHGWYDALITENGFAQIKALEDRFRDIHIDAVWSSDLYRTCTTARAIYVPKGLPLHTDPQLREINLGDWEDQTWGQVRHFDPAGMAAFNRSDPAWRAPGGESLAEAGDRLERALTSLARQHPGQTVAVFSHGTAIRQFLANVKGISPEDWHTLSHSENTAVNCLTFDGERFQVVFDSDASHLPPELATLGKQAWWRKDKQKAEDVNLWFRPIRWDTERELYLGARRDAWESTHGLEIPFDGAGFLRDAQKHLDQSPWGVTVAMAGEEPVGLLQLDQERYSTDNAGYIPFCYMNPQRREQNLGVQLVGQAVSYFRPLGRDRLRLRCAPYNDRAQHFYRKHGFVKIGEETGSRVPLDIMEKYIGYQR</sequence>
<feature type="domain" description="N-acetyltransferase" evidence="2">
    <location>
        <begin position="226"/>
        <end position="381"/>
    </location>
</feature>
<dbReference type="Pfam" id="PF00583">
    <property type="entry name" value="Acetyltransf_1"/>
    <property type="match status" value="1"/>
</dbReference>
<dbReference type="Proteomes" id="UP000628736">
    <property type="component" value="Unassembled WGS sequence"/>
</dbReference>
<dbReference type="InterPro" id="IPR050275">
    <property type="entry name" value="PGM_Phosphatase"/>
</dbReference>
<dbReference type="SUPFAM" id="SSF55729">
    <property type="entry name" value="Acyl-CoA N-acyltransferases (Nat)"/>
    <property type="match status" value="1"/>
</dbReference>
<dbReference type="GO" id="GO:0016791">
    <property type="term" value="F:phosphatase activity"/>
    <property type="evidence" value="ECO:0007669"/>
    <property type="project" value="TreeGrafter"/>
</dbReference>
<dbReference type="RefSeq" id="WP_147570949.1">
    <property type="nucleotide sequence ID" value="NZ_JACOPO010000002.1"/>
</dbReference>
<gene>
    <name evidence="3" type="ORF">H8S11_03170</name>
</gene>
<protein>
    <submittedName>
        <fullName evidence="3">GNAT family N-acetyltransferase</fullName>
    </submittedName>
</protein>
<dbReference type="Gene3D" id="3.40.50.1240">
    <property type="entry name" value="Phosphoglycerate mutase-like"/>
    <property type="match status" value="1"/>
</dbReference>
<evidence type="ECO:0000313" key="3">
    <source>
        <dbReference type="EMBL" id="MBC5721821.1"/>
    </source>
</evidence>
<name>A0A8J6MCH3_9FIRM</name>
<dbReference type="InterPro" id="IPR016181">
    <property type="entry name" value="Acyl_CoA_acyltransferase"/>
</dbReference>
<dbReference type="GO" id="GO:0016747">
    <property type="term" value="F:acyltransferase activity, transferring groups other than amino-acyl groups"/>
    <property type="evidence" value="ECO:0007669"/>
    <property type="project" value="InterPro"/>
</dbReference>
<proteinExistence type="predicted"/>
<evidence type="ECO:0000313" key="4">
    <source>
        <dbReference type="Proteomes" id="UP000628736"/>
    </source>
</evidence>
<dbReference type="SMART" id="SM00855">
    <property type="entry name" value="PGAM"/>
    <property type="match status" value="1"/>
</dbReference>
<dbReference type="InterPro" id="IPR000182">
    <property type="entry name" value="GNAT_dom"/>
</dbReference>
<dbReference type="Pfam" id="PF00300">
    <property type="entry name" value="His_Phos_1"/>
    <property type="match status" value="1"/>
</dbReference>
<reference evidence="3" key="1">
    <citation type="submission" date="2020-08" db="EMBL/GenBank/DDBJ databases">
        <title>Genome public.</title>
        <authorList>
            <person name="Liu C."/>
            <person name="Sun Q."/>
        </authorList>
    </citation>
    <scope>NUCLEOTIDE SEQUENCE</scope>
    <source>
        <strain evidence="3">NSJ-23</strain>
    </source>
</reference>
<dbReference type="EMBL" id="JACOPO010000002">
    <property type="protein sequence ID" value="MBC5721821.1"/>
    <property type="molecule type" value="Genomic_DNA"/>
</dbReference>
<dbReference type="SUPFAM" id="SSF53254">
    <property type="entry name" value="Phosphoglycerate mutase-like"/>
    <property type="match status" value="1"/>
</dbReference>
<dbReference type="InterPro" id="IPR029033">
    <property type="entry name" value="His_PPase_superfam"/>
</dbReference>